<dbReference type="InterPro" id="IPR008906">
    <property type="entry name" value="HATC_C_dom"/>
</dbReference>
<keyword evidence="8" id="KW-1185">Reference proteome</keyword>
<keyword evidence="5" id="KW-0539">Nucleus</keyword>
<sequence>MIVELSTDSPRTGIASHFHPANDTPIYEEELKKVYRKPIFGYEQFNKFPKIYVICPEEDKLDTEYYFCDICKHCNKISSTISNVIIHASKHDNELKKELIKEKDRKRTEKIDDELKFISSKESKTIANYIHKFFLLNGIAFNKIESDELKSLTADLMNRKELSDYAGIISNRIEAKIFSDLRNASHISASFDGWTGIDTQHYLGVTIRCIINKSLKWFTIGFSHIEEIHATSVEIGYLLTKSFREFGIIGRVRSVVSDSHSVMTCAAVNIDVWGCECILHMLHTLLGSFVNAAKPLLTPIFNLASYLANSTKWTAFAKKRNICSIPSFTAIRWSSMYATFKAINSAKPYIIEFSASEKKDEQEKFQIDYSVVTDLIKPLKIFKNWLEGFESDDFGSQSDFLNGWYAINKSFQDLTDPRWNDAKNCMKEKKNELEKRHKETFEYLTICAILNPNTCLKRIPEKSKRNALNKIIKEMQMVPKKEENEDDQTDEPLTRDGFKALNLSDPLDQLYTRVWECSVNLFDYWISKLKGKTYSLADVALNYLSRLATSASTERLFSRSRRIQTFERVRLLPETLHNLVIIAGNYDIATQCFY</sequence>
<organism evidence="7 8">
    <name type="scientific">Tritrichomonas musculus</name>
    <dbReference type="NCBI Taxonomy" id="1915356"/>
    <lineage>
        <taxon>Eukaryota</taxon>
        <taxon>Metamonada</taxon>
        <taxon>Parabasalia</taxon>
        <taxon>Tritrichomonadida</taxon>
        <taxon>Tritrichomonadidae</taxon>
        <taxon>Tritrichomonas</taxon>
    </lineage>
</organism>
<evidence type="ECO:0000313" key="7">
    <source>
        <dbReference type="EMBL" id="KAK8841477.1"/>
    </source>
</evidence>
<proteinExistence type="predicted"/>
<dbReference type="InterPro" id="IPR052035">
    <property type="entry name" value="ZnF_BED_domain_contain"/>
</dbReference>
<reference evidence="7 8" key="1">
    <citation type="submission" date="2024-04" db="EMBL/GenBank/DDBJ databases">
        <title>Tritrichomonas musculus Genome.</title>
        <authorList>
            <person name="Alves-Ferreira E."/>
            <person name="Grigg M."/>
            <person name="Lorenzi H."/>
            <person name="Galac M."/>
        </authorList>
    </citation>
    <scope>NUCLEOTIDE SEQUENCE [LARGE SCALE GENOMIC DNA]</scope>
    <source>
        <strain evidence="7 8">EAF2021</strain>
    </source>
</reference>
<keyword evidence="4" id="KW-0862">Zinc</keyword>
<comment type="caution">
    <text evidence="7">The sequence shown here is derived from an EMBL/GenBank/DDBJ whole genome shotgun (WGS) entry which is preliminary data.</text>
</comment>
<evidence type="ECO:0000259" key="6">
    <source>
        <dbReference type="Pfam" id="PF05699"/>
    </source>
</evidence>
<feature type="domain" description="HAT C-terminal dimerisation" evidence="6">
    <location>
        <begin position="519"/>
        <end position="584"/>
    </location>
</feature>
<evidence type="ECO:0000256" key="1">
    <source>
        <dbReference type="ARBA" id="ARBA00004123"/>
    </source>
</evidence>
<evidence type="ECO:0000256" key="5">
    <source>
        <dbReference type="ARBA" id="ARBA00023242"/>
    </source>
</evidence>
<evidence type="ECO:0000256" key="3">
    <source>
        <dbReference type="ARBA" id="ARBA00022771"/>
    </source>
</evidence>
<dbReference type="PANTHER" id="PTHR46481:SF10">
    <property type="entry name" value="ZINC FINGER BED DOMAIN-CONTAINING PROTEIN 39"/>
    <property type="match status" value="1"/>
</dbReference>
<protein>
    <submittedName>
        <fullName evidence="7">Zinc finger BED domain-containing protein 4</fullName>
    </submittedName>
</protein>
<dbReference type="Proteomes" id="UP001470230">
    <property type="component" value="Unassembled WGS sequence"/>
</dbReference>
<evidence type="ECO:0000256" key="4">
    <source>
        <dbReference type="ARBA" id="ARBA00022833"/>
    </source>
</evidence>
<gene>
    <name evidence="7" type="ORF">M9Y10_027096</name>
</gene>
<keyword evidence="2" id="KW-0479">Metal-binding</keyword>
<keyword evidence="3" id="KW-0863">Zinc-finger</keyword>
<evidence type="ECO:0000256" key="2">
    <source>
        <dbReference type="ARBA" id="ARBA00022723"/>
    </source>
</evidence>
<accession>A0ABR2H5H1</accession>
<name>A0ABR2H5H1_9EUKA</name>
<dbReference type="PANTHER" id="PTHR46481">
    <property type="entry name" value="ZINC FINGER BED DOMAIN-CONTAINING PROTEIN 4"/>
    <property type="match status" value="1"/>
</dbReference>
<dbReference type="SUPFAM" id="SSF53098">
    <property type="entry name" value="Ribonuclease H-like"/>
    <property type="match status" value="1"/>
</dbReference>
<dbReference type="EMBL" id="JAPFFF010000041">
    <property type="protein sequence ID" value="KAK8841477.1"/>
    <property type="molecule type" value="Genomic_DNA"/>
</dbReference>
<evidence type="ECO:0000313" key="8">
    <source>
        <dbReference type="Proteomes" id="UP001470230"/>
    </source>
</evidence>
<dbReference type="Pfam" id="PF05699">
    <property type="entry name" value="Dimer_Tnp_hAT"/>
    <property type="match status" value="1"/>
</dbReference>
<comment type="subcellular location">
    <subcellularLocation>
        <location evidence="1">Nucleus</location>
    </subcellularLocation>
</comment>
<dbReference type="InterPro" id="IPR012337">
    <property type="entry name" value="RNaseH-like_sf"/>
</dbReference>